<keyword evidence="6" id="KW-1185">Reference proteome</keyword>
<feature type="repeat" description="TPR" evidence="3">
    <location>
        <begin position="284"/>
        <end position="317"/>
    </location>
</feature>
<dbReference type="InterPro" id="IPR000210">
    <property type="entry name" value="BTB/POZ_dom"/>
</dbReference>
<gene>
    <name evidence="5" type="ORF">C2G38_2195264</name>
</gene>
<dbReference type="InterPro" id="IPR050498">
    <property type="entry name" value="Ycf3"/>
</dbReference>
<name>A0A397V040_9GLOM</name>
<dbReference type="Gene3D" id="1.25.40.10">
    <property type="entry name" value="Tetratricopeptide repeat domain"/>
    <property type="match status" value="3"/>
</dbReference>
<dbReference type="Pfam" id="PF00651">
    <property type="entry name" value="BTB"/>
    <property type="match status" value="1"/>
</dbReference>
<comment type="caution">
    <text evidence="5">The sequence shown here is derived from an EMBL/GenBank/DDBJ whole genome shotgun (WGS) entry which is preliminary data.</text>
</comment>
<dbReference type="SUPFAM" id="SSF81901">
    <property type="entry name" value="HCP-like"/>
    <property type="match status" value="1"/>
</dbReference>
<sequence length="534" mass="62159">MTTKFFEQLSSNLIELLKNSDKYNVIIEVGQEPNNQAFKVHSIILNSRSLYFKDKLGKITYNNNNVKIIKQPNVSIEVFDIIINEFGLEELIKHIQLFLLENNSSWLRLNFSRVYQASFKNDNLKDLQQFFANIIAKHPNIIFDSDEFLTLSENILIFILKLDNLQMDEGKIWDYVIKRGVAQNLSLPPDIDKWSDEHFLTLKNSLQNCLPLIRYFQISGEDIFDKIRPYQKLLEPALWADIMLKFMAPNRNITITSHVLPPRINLPTTLPSRDSISIAESNKASELRKSGEAYIKIGRYKESLVDLTKSLDIEPNNAFALKNRGVVYYKMKEYDKSLADLDKEIEPDDAFALRCRGETYYWMDKFEESLADLNKSLEIEPNSALTLRLRGNTYRMMKRYEESLADLNKSLEIEPNNAFALRSRGKAYRMMKRYEESLANFNKSLEIEPNNAFALKNRGKTYYLMDKYEESLADLNKSLDIEPNNTDALANRGETYRMMERYEESLADLNKSLEIEPNHAFTLRIRGKTLLLDG</sequence>
<reference evidence="5 6" key="1">
    <citation type="submission" date="2018-06" db="EMBL/GenBank/DDBJ databases">
        <title>Comparative genomics reveals the genomic features of Rhizophagus irregularis, R. cerebriforme, R. diaphanum and Gigaspora rosea, and their symbiotic lifestyle signature.</title>
        <authorList>
            <person name="Morin E."/>
            <person name="San Clemente H."/>
            <person name="Chen E.C.H."/>
            <person name="De La Providencia I."/>
            <person name="Hainaut M."/>
            <person name="Kuo A."/>
            <person name="Kohler A."/>
            <person name="Murat C."/>
            <person name="Tang N."/>
            <person name="Roy S."/>
            <person name="Loubradou J."/>
            <person name="Henrissat B."/>
            <person name="Grigoriev I.V."/>
            <person name="Corradi N."/>
            <person name="Roux C."/>
            <person name="Martin F.M."/>
        </authorList>
    </citation>
    <scope>NUCLEOTIDE SEQUENCE [LARGE SCALE GENOMIC DNA]</scope>
    <source>
        <strain evidence="5 6">DAOM 194757</strain>
    </source>
</reference>
<dbReference type="Gene3D" id="1.25.40.420">
    <property type="match status" value="1"/>
</dbReference>
<dbReference type="PROSITE" id="PS50005">
    <property type="entry name" value="TPR"/>
    <property type="match status" value="6"/>
</dbReference>
<protein>
    <recommendedName>
        <fullName evidence="4">BTB domain-containing protein</fullName>
    </recommendedName>
</protein>
<dbReference type="PROSITE" id="PS50293">
    <property type="entry name" value="TPR_REGION"/>
    <property type="match status" value="2"/>
</dbReference>
<dbReference type="SMART" id="SM00028">
    <property type="entry name" value="TPR"/>
    <property type="match status" value="7"/>
</dbReference>
<dbReference type="PROSITE" id="PS50097">
    <property type="entry name" value="BTB"/>
    <property type="match status" value="1"/>
</dbReference>
<dbReference type="Gene3D" id="3.30.710.10">
    <property type="entry name" value="Potassium Channel Kv1.1, Chain A"/>
    <property type="match status" value="1"/>
</dbReference>
<evidence type="ECO:0000256" key="3">
    <source>
        <dbReference type="PROSITE-ProRule" id="PRU00339"/>
    </source>
</evidence>
<dbReference type="OrthoDB" id="533763at2759"/>
<dbReference type="Pfam" id="PF13414">
    <property type="entry name" value="TPR_11"/>
    <property type="match status" value="1"/>
</dbReference>
<dbReference type="EMBL" id="QKWP01000835">
    <property type="protein sequence ID" value="RIB14389.1"/>
    <property type="molecule type" value="Genomic_DNA"/>
</dbReference>
<organism evidence="5 6">
    <name type="scientific">Gigaspora rosea</name>
    <dbReference type="NCBI Taxonomy" id="44941"/>
    <lineage>
        <taxon>Eukaryota</taxon>
        <taxon>Fungi</taxon>
        <taxon>Fungi incertae sedis</taxon>
        <taxon>Mucoromycota</taxon>
        <taxon>Glomeromycotina</taxon>
        <taxon>Glomeromycetes</taxon>
        <taxon>Diversisporales</taxon>
        <taxon>Gigasporaceae</taxon>
        <taxon>Gigaspora</taxon>
    </lineage>
</organism>
<feature type="repeat" description="TPR" evidence="3">
    <location>
        <begin position="452"/>
        <end position="485"/>
    </location>
</feature>
<feature type="repeat" description="TPR" evidence="3">
    <location>
        <begin position="486"/>
        <end position="519"/>
    </location>
</feature>
<feature type="repeat" description="TPR" evidence="3">
    <location>
        <begin position="350"/>
        <end position="383"/>
    </location>
</feature>
<feature type="domain" description="BTB" evidence="4">
    <location>
        <begin position="23"/>
        <end position="84"/>
    </location>
</feature>
<dbReference type="SUPFAM" id="SSF54695">
    <property type="entry name" value="POZ domain"/>
    <property type="match status" value="1"/>
</dbReference>
<dbReference type="STRING" id="44941.A0A397V040"/>
<evidence type="ECO:0000256" key="1">
    <source>
        <dbReference type="ARBA" id="ARBA00022737"/>
    </source>
</evidence>
<dbReference type="AlphaFoldDB" id="A0A397V040"/>
<dbReference type="Pfam" id="PF00515">
    <property type="entry name" value="TPR_1"/>
    <property type="match status" value="2"/>
</dbReference>
<evidence type="ECO:0000313" key="6">
    <source>
        <dbReference type="Proteomes" id="UP000266673"/>
    </source>
</evidence>
<dbReference type="PANTHER" id="PTHR44858:SF1">
    <property type="entry name" value="UDP-N-ACETYLGLUCOSAMINE--PEPTIDE N-ACETYLGLUCOSAMINYLTRANSFERASE SPINDLY-RELATED"/>
    <property type="match status" value="1"/>
</dbReference>
<dbReference type="InterPro" id="IPR011990">
    <property type="entry name" value="TPR-like_helical_dom_sf"/>
</dbReference>
<evidence type="ECO:0000256" key="2">
    <source>
        <dbReference type="ARBA" id="ARBA00022803"/>
    </source>
</evidence>
<evidence type="ECO:0000313" key="5">
    <source>
        <dbReference type="EMBL" id="RIB14389.1"/>
    </source>
</evidence>
<feature type="repeat" description="TPR" evidence="3">
    <location>
        <begin position="418"/>
        <end position="451"/>
    </location>
</feature>
<dbReference type="Proteomes" id="UP000266673">
    <property type="component" value="Unassembled WGS sequence"/>
</dbReference>
<accession>A0A397V040</accession>
<evidence type="ECO:0000259" key="4">
    <source>
        <dbReference type="PROSITE" id="PS50097"/>
    </source>
</evidence>
<dbReference type="PANTHER" id="PTHR44858">
    <property type="entry name" value="TETRATRICOPEPTIDE REPEAT PROTEIN 6"/>
    <property type="match status" value="1"/>
</dbReference>
<proteinExistence type="predicted"/>
<feature type="repeat" description="TPR" evidence="3">
    <location>
        <begin position="384"/>
        <end position="417"/>
    </location>
</feature>
<keyword evidence="1" id="KW-0677">Repeat</keyword>
<dbReference type="Pfam" id="PF13424">
    <property type="entry name" value="TPR_12"/>
    <property type="match status" value="1"/>
</dbReference>
<dbReference type="InterPro" id="IPR019734">
    <property type="entry name" value="TPR_rpt"/>
</dbReference>
<dbReference type="InterPro" id="IPR011333">
    <property type="entry name" value="SKP1/BTB/POZ_sf"/>
</dbReference>
<keyword evidence="2 3" id="KW-0802">TPR repeat</keyword>